<evidence type="ECO:0000256" key="6">
    <source>
        <dbReference type="ARBA" id="ARBA00023141"/>
    </source>
</evidence>
<dbReference type="Pfam" id="PF00793">
    <property type="entry name" value="DAHP_synth_1"/>
    <property type="match status" value="1"/>
</dbReference>
<comment type="catalytic activity">
    <reaction evidence="7 8">
        <text>D-erythrose 4-phosphate + phosphoenolpyruvate + H2O = 7-phospho-2-dehydro-3-deoxy-D-arabino-heptonate + phosphate</text>
        <dbReference type="Rhea" id="RHEA:14717"/>
        <dbReference type="ChEBI" id="CHEBI:15377"/>
        <dbReference type="ChEBI" id="CHEBI:16897"/>
        <dbReference type="ChEBI" id="CHEBI:43474"/>
        <dbReference type="ChEBI" id="CHEBI:58394"/>
        <dbReference type="ChEBI" id="CHEBI:58702"/>
        <dbReference type="EC" id="2.5.1.54"/>
    </reaction>
</comment>
<dbReference type="InterPro" id="IPR006219">
    <property type="entry name" value="DAHP_synth_1"/>
</dbReference>
<dbReference type="EC" id="2.5.1.54" evidence="8"/>
<name>A0A2I3C4U7_VIBAX</name>
<comment type="similarity">
    <text evidence="3 8">Belongs to the class-I DAHP synthase family.</text>
</comment>
<keyword evidence="6 8" id="KW-0057">Aromatic amino acid biosynthesis</keyword>
<dbReference type="InterPro" id="IPR006218">
    <property type="entry name" value="DAHP1/KDSA"/>
</dbReference>
<dbReference type="GO" id="GO:0008652">
    <property type="term" value="P:amino acid biosynthetic process"/>
    <property type="evidence" value="ECO:0007669"/>
    <property type="project" value="UniProtKB-KW"/>
</dbReference>
<feature type="domain" description="DAHP synthetase I/KDSA" evidence="9">
    <location>
        <begin position="44"/>
        <end position="334"/>
    </location>
</feature>
<dbReference type="GO" id="GO:0005737">
    <property type="term" value="C:cytoplasm"/>
    <property type="evidence" value="ECO:0007669"/>
    <property type="project" value="TreeGrafter"/>
</dbReference>
<dbReference type="Gene3D" id="3.20.20.70">
    <property type="entry name" value="Aldolase class I"/>
    <property type="match status" value="1"/>
</dbReference>
<dbReference type="GO" id="GO:0009423">
    <property type="term" value="P:chorismate biosynthetic process"/>
    <property type="evidence" value="ECO:0007669"/>
    <property type="project" value="UniProtKB-UniPathway"/>
</dbReference>
<reference evidence="10 11" key="1">
    <citation type="journal article" date="2015" name="Genome Announc.">
        <title>Complete genome sequence of Vibrio alginolyticus ATCC 17749.</title>
        <authorList>
            <person name="Liu X.F."/>
            <person name="Cao Y."/>
            <person name="Zhang H.L."/>
            <person name="Chen Y.J."/>
            <person name="Hu C.J."/>
        </authorList>
    </citation>
    <scope>NUCLEOTIDE SEQUENCE [LARGE SCALE GENOMIC DNA]</scope>
    <source>
        <strain evidence="11">ATCC 17749 / DSM 2171 / NBRC 15630 / NCIMB 1903 / NCTC 12160 / XII-53</strain>
    </source>
</reference>
<dbReference type="Proteomes" id="UP000016714">
    <property type="component" value="Chromosome 1"/>
</dbReference>
<dbReference type="RefSeq" id="WP_017634314.1">
    <property type="nucleotide sequence ID" value="NC_022349.1"/>
</dbReference>
<dbReference type="PANTHER" id="PTHR21225">
    <property type="entry name" value="PHOSPHO-2-DEHYDRO-3-DEOXYHEPTONATE ALDOLASE DAHP SYNTHETASE"/>
    <property type="match status" value="1"/>
</dbReference>
<evidence type="ECO:0000313" key="11">
    <source>
        <dbReference type="Proteomes" id="UP000016714"/>
    </source>
</evidence>
<dbReference type="AlphaFoldDB" id="A0A2I3C4U7"/>
<dbReference type="PANTHER" id="PTHR21225:SF6">
    <property type="entry name" value="PHOSPHO-2-DEHYDRO-3-DEOXYHEPTONATE ALDOLASE, TRP-SENSITIVE"/>
    <property type="match status" value="1"/>
</dbReference>
<dbReference type="SUPFAM" id="SSF51569">
    <property type="entry name" value="Aldolase"/>
    <property type="match status" value="1"/>
</dbReference>
<dbReference type="PIRSF" id="PIRSF001361">
    <property type="entry name" value="DAHP_synthase"/>
    <property type="match status" value="1"/>
</dbReference>
<proteinExistence type="inferred from homology"/>
<dbReference type="GO" id="GO:0003849">
    <property type="term" value="F:3-deoxy-7-phosphoheptulonate synthase activity"/>
    <property type="evidence" value="ECO:0007669"/>
    <property type="project" value="UniProtKB-EC"/>
</dbReference>
<comment type="pathway">
    <text evidence="2 8">Metabolic intermediate biosynthesis; chorismate biosynthesis; chorismate from D-erythrose 4-phosphate and phosphoenolpyruvate: step 1/7.</text>
</comment>
<evidence type="ECO:0000256" key="8">
    <source>
        <dbReference type="PIRNR" id="PIRNR001361"/>
    </source>
</evidence>
<dbReference type="InterPro" id="IPR013785">
    <property type="entry name" value="Aldolase_TIM"/>
</dbReference>
<comment type="function">
    <text evidence="1 8">Stereospecific condensation of phosphoenolpyruvate (PEP) and D-erythrose-4-phosphate (E4P) giving rise to 3-deoxy-D-arabino-heptulosonate-7-phosphate (DAHP).</text>
</comment>
<dbReference type="UniPathway" id="UPA00053">
    <property type="reaction ID" value="UER00084"/>
</dbReference>
<organism evidence="10 11">
    <name type="scientific">Vibrio alginolyticus (strain ATCC 17749 / DSM 2171 / NBRC 15630 / NCIMB 1903 / NCTC 12160 / XII-53)</name>
    <dbReference type="NCBI Taxonomy" id="1219076"/>
    <lineage>
        <taxon>Bacteria</taxon>
        <taxon>Pseudomonadati</taxon>
        <taxon>Pseudomonadota</taxon>
        <taxon>Gammaproteobacteria</taxon>
        <taxon>Vibrionales</taxon>
        <taxon>Vibrionaceae</taxon>
        <taxon>Vibrio</taxon>
    </lineage>
</organism>
<accession>A0A2I3C4U7</accession>
<dbReference type="NCBIfam" id="TIGR00034">
    <property type="entry name" value="aroFGH"/>
    <property type="match status" value="1"/>
</dbReference>
<evidence type="ECO:0000259" key="9">
    <source>
        <dbReference type="Pfam" id="PF00793"/>
    </source>
</evidence>
<dbReference type="HOGENOM" id="CLU_030903_0_1_6"/>
<evidence type="ECO:0000256" key="2">
    <source>
        <dbReference type="ARBA" id="ARBA00004688"/>
    </source>
</evidence>
<keyword evidence="5 8" id="KW-0808">Transferase</keyword>
<evidence type="ECO:0000256" key="3">
    <source>
        <dbReference type="ARBA" id="ARBA00007985"/>
    </source>
</evidence>
<dbReference type="EMBL" id="CP006718">
    <property type="protein sequence ID" value="AGV16656.1"/>
    <property type="molecule type" value="Genomic_DNA"/>
</dbReference>
<dbReference type="GO" id="GO:0009073">
    <property type="term" value="P:aromatic amino acid family biosynthetic process"/>
    <property type="evidence" value="ECO:0007669"/>
    <property type="project" value="UniProtKB-KW"/>
</dbReference>
<keyword evidence="4 8" id="KW-0028">Amino-acid biosynthesis</keyword>
<gene>
    <name evidence="10" type="ORF">N646_0823</name>
</gene>
<evidence type="ECO:0000256" key="5">
    <source>
        <dbReference type="ARBA" id="ARBA00022679"/>
    </source>
</evidence>
<dbReference type="KEGG" id="vag:N646_0823"/>
<evidence type="ECO:0000256" key="1">
    <source>
        <dbReference type="ARBA" id="ARBA00003726"/>
    </source>
</evidence>
<dbReference type="NCBIfam" id="NF009395">
    <property type="entry name" value="PRK12755.1"/>
    <property type="match status" value="1"/>
</dbReference>
<protein>
    <recommendedName>
        <fullName evidence="8">Phospho-2-dehydro-3-deoxyheptonate aldolase</fullName>
        <ecNumber evidence="8">2.5.1.54</ecNumber>
    </recommendedName>
</protein>
<evidence type="ECO:0000256" key="4">
    <source>
        <dbReference type="ARBA" id="ARBA00022605"/>
    </source>
</evidence>
<evidence type="ECO:0000313" key="10">
    <source>
        <dbReference type="EMBL" id="AGV16656.1"/>
    </source>
</evidence>
<evidence type="ECO:0000256" key="7">
    <source>
        <dbReference type="ARBA" id="ARBA00047508"/>
    </source>
</evidence>
<sequence length="358" mass="39268">MQPLHNTINAASAIQLPTLHTVLSKSGVDERLERFIETQRDEIKDILSGKDQRMLVIIGPCSIHDPNAALEYANRLAKVQKQFSQTLKIVMRTYFEKPRTRKGWKGFIVDPELTGDFNLEQGIYQSRSLLKSILELGVPTATEFLDTNIAPYIADLVCWGAIGARTTESQPHRQLASALHCAIGFKNGTDGNTSISIDAIHAAGDSHLLVTFGSNGHPIVLQTPGNPHCHVILRGGLAPNYFSPNVRSTAYDLEYNKLAPSLIIDCSHGNSGKIAKNQLNVINNICDQLTAGETSISGVMCESFLQGGNQALNSEELCYGKSITDECLNWDDSVSFLSKLDEAVKIAYQNEYLHSEIA</sequence>